<proteinExistence type="predicted"/>
<evidence type="ECO:0000313" key="2">
    <source>
        <dbReference type="Proteomes" id="UP001143910"/>
    </source>
</evidence>
<reference evidence="1" key="1">
    <citation type="submission" date="2022-08" db="EMBL/GenBank/DDBJ databases">
        <title>Genome Sequence of Lecanicillium fungicola.</title>
        <authorList>
            <person name="Buettner E."/>
        </authorList>
    </citation>
    <scope>NUCLEOTIDE SEQUENCE</scope>
    <source>
        <strain evidence="1">Babe33</strain>
    </source>
</reference>
<dbReference type="EMBL" id="JANJQO010000030">
    <property type="protein sequence ID" value="KAJ2983418.1"/>
    <property type="molecule type" value="Genomic_DNA"/>
</dbReference>
<gene>
    <name evidence="1" type="ORF">NQ176_g711</name>
</gene>
<name>A0ACC1NYN4_9HYPO</name>
<organism evidence="1 2">
    <name type="scientific">Zarea fungicola</name>
    <dbReference type="NCBI Taxonomy" id="93591"/>
    <lineage>
        <taxon>Eukaryota</taxon>
        <taxon>Fungi</taxon>
        <taxon>Dikarya</taxon>
        <taxon>Ascomycota</taxon>
        <taxon>Pezizomycotina</taxon>
        <taxon>Sordariomycetes</taxon>
        <taxon>Hypocreomycetidae</taxon>
        <taxon>Hypocreales</taxon>
        <taxon>Cordycipitaceae</taxon>
        <taxon>Zarea</taxon>
    </lineage>
</organism>
<accession>A0ACC1NYN4</accession>
<sequence>MASGFLVVVGGSYVGVKAAQLLAAGFSGRFRVLLIEKQSHFGHLFAFPRFASAIGVKTQKAFIPYQGAFKDAPPGSVDVIQARVTNVTNGTVQLDRTVVLNDQHVDSIPYRYLVLATGTQLAAPSSMPSTEKLEGIKYLQEHAQRVMKSSKIVIIGGGAVGVQMATDIKELYPTKSVTLVHSRQVVMNNFHPQLHEIVKSRCAELGIELVVGSRVKLPPNGYPTNGDFYVELQDGTKIPSDLAIICTGQIPHSNILKSLSPESIDESGFVRVLQTLQLNDAKHPNIFAIGDVAATGAPKAARPGMAQAEIVARNIQHHLDNESLEVYAPTNPPAIHLTLGIAKNVIFRNPAQGSTETYTDFREDGQLDMGIDGVWTRRGGGGDSML</sequence>
<comment type="caution">
    <text evidence="1">The sequence shown here is derived from an EMBL/GenBank/DDBJ whole genome shotgun (WGS) entry which is preliminary data.</text>
</comment>
<evidence type="ECO:0000313" key="1">
    <source>
        <dbReference type="EMBL" id="KAJ2983418.1"/>
    </source>
</evidence>
<keyword evidence="2" id="KW-1185">Reference proteome</keyword>
<protein>
    <submittedName>
        <fullName evidence="1">Uncharacterized protein</fullName>
    </submittedName>
</protein>
<dbReference type="Proteomes" id="UP001143910">
    <property type="component" value="Unassembled WGS sequence"/>
</dbReference>